<keyword evidence="5" id="KW-0106">Calcium</keyword>
<evidence type="ECO:0000313" key="9">
    <source>
        <dbReference type="EMBL" id="KAA1188333.1"/>
    </source>
</evidence>
<keyword evidence="10" id="KW-1185">Reference proteome</keyword>
<dbReference type="Proteomes" id="UP000323708">
    <property type="component" value="Unassembled WGS sequence"/>
</dbReference>
<keyword evidence="3" id="KW-1029">Fimbrium biogenesis</keyword>
<keyword evidence="7" id="KW-0732">Signal</keyword>
<sequence>MKLLCVVTFQVLLGCCSLQAHGEDIEIYLPAASNSHVSMNVLFILDNTDNWAQADGDGKALWGSTRKALGSLLRDFDRENVRVGFLLYRDGEPPDQSGGYVRSAMRTMTAANAALYAAQIEAMSVAADTGTHAGLATLLAEAYYYFSGSRPVFGAGASLADYVRTGPEMAAGTSADRAVWSLPGSALAEVGSSSYLSPVAPGECARNRIIIISHGPDPAPGSATHRAHDLLELLTAGTSQSLDREEDPAVAWSRFLAGTDLGIKVSALAVGGGNSTAASAWRDLLADVSAAASGEYIAVASTPDDIELGLRMALSDVEAEDGAFVAPGLPADRYAQGVFLNHVYSGQFRPDEFARPRWPGNLKQYRLGKLDGAQPFGIGLVDAGGNPVLAEANGRIDPCAVSYWTPPAPDNYWAFLSSANAPVACKQLTVTQQSNFPDGGVVEKGGQAYIGRGGERYAESTAAARVVKTAANVFCGGSTGATCGLLDFDVNDPLVSASMPGAEGDSLRWARGADTEDEDRDGDRLEFRPSLHSDVLHSRPLAIDISADAAESGLVVFYGANDGLIRAINGNRYSSMAVGDTAGVSIPAGAEFWAFMPAEFFSSIGKSLLNAPSSMTATTGGSGALSMQGKVYGPDGSLVTWLDDNGRRFLAASLRRGGRSVYVFDISDMGAPRLLWRLGCAAGNAIPEDCAPGWDGLGQTWSTPVAARVTGEEGPYLLMGGGYDTCEDNEDADTFSNHDCGAAQQGNMILVLDAATGRIIRRFDTLRSVPGRLTQVPISEQDRSLRYAYAADTGGNVYRLSGPGGQALSATSPPDWELTRIAALGCGETADADCSANRKFLFGPDVVAVPNSSRYAVLLGSGDREKPTARYAVTRATENYFYVIFDQPQSPDWLETESQVCNQAVICGASLAEAALDGSASLHTVSSPKGWKLKLKSREQVVSDALTIADSVYFQTHRAQDPANGNCQQPLGSASRYRLDFRTGAGDYADAPEGGLLPGPVAGKVKLDTGEVVPFCLGCAAITSSAPGLEPQGIPAPPRFKRRLYWRINRQGN</sequence>
<dbReference type="GO" id="GO:0046872">
    <property type="term" value="F:metal ion binding"/>
    <property type="evidence" value="ECO:0007669"/>
    <property type="project" value="UniProtKB-KW"/>
</dbReference>
<evidence type="ECO:0000313" key="10">
    <source>
        <dbReference type="Proteomes" id="UP000323708"/>
    </source>
</evidence>
<proteinExistence type="inferred from homology"/>
<evidence type="ECO:0000256" key="3">
    <source>
        <dbReference type="ARBA" id="ARBA00022558"/>
    </source>
</evidence>
<dbReference type="InterPro" id="IPR008707">
    <property type="entry name" value="B-propeller_PilY1"/>
</dbReference>
<dbReference type="InterPro" id="IPR011047">
    <property type="entry name" value="Quinoprotein_ADH-like_sf"/>
</dbReference>
<evidence type="ECO:0000256" key="7">
    <source>
        <dbReference type="SAM" id="SignalP"/>
    </source>
</evidence>
<dbReference type="EMBL" id="VTUX01000010">
    <property type="protein sequence ID" value="KAA1188333.1"/>
    <property type="molecule type" value="Genomic_DNA"/>
</dbReference>
<evidence type="ECO:0000256" key="2">
    <source>
        <dbReference type="ARBA" id="ARBA00008387"/>
    </source>
</evidence>
<comment type="subcellular location">
    <subcellularLocation>
        <location evidence="1">Fimbrium</location>
    </subcellularLocation>
</comment>
<keyword evidence="6" id="KW-0281">Fimbrium</keyword>
<feature type="signal peptide" evidence="7">
    <location>
        <begin position="1"/>
        <end position="22"/>
    </location>
</feature>
<name>A0A5B0WMZ0_9GAMM</name>
<evidence type="ECO:0000256" key="1">
    <source>
        <dbReference type="ARBA" id="ARBA00004561"/>
    </source>
</evidence>
<dbReference type="InterPro" id="IPR002035">
    <property type="entry name" value="VWF_A"/>
</dbReference>
<dbReference type="GO" id="GO:0009289">
    <property type="term" value="C:pilus"/>
    <property type="evidence" value="ECO:0007669"/>
    <property type="project" value="UniProtKB-SubCell"/>
</dbReference>
<evidence type="ECO:0000259" key="8">
    <source>
        <dbReference type="PROSITE" id="PS50234"/>
    </source>
</evidence>
<dbReference type="RefSeq" id="WP_149612798.1">
    <property type="nucleotide sequence ID" value="NZ_VTUX01000010.1"/>
</dbReference>
<gene>
    <name evidence="9" type="ORF">F0M18_17680</name>
</gene>
<dbReference type="Pfam" id="PF05567">
    <property type="entry name" value="T4P_PilY1"/>
    <property type="match status" value="1"/>
</dbReference>
<feature type="domain" description="VWFA" evidence="8">
    <location>
        <begin position="40"/>
        <end position="317"/>
    </location>
</feature>
<dbReference type="AlphaFoldDB" id="A0A5B0WMZ0"/>
<protein>
    <recommendedName>
        <fullName evidence="8">VWFA domain-containing protein</fullName>
    </recommendedName>
</protein>
<evidence type="ECO:0000256" key="5">
    <source>
        <dbReference type="ARBA" id="ARBA00022837"/>
    </source>
</evidence>
<organism evidence="9 10">
    <name type="scientific">Pseudohalioglobus sediminis</name>
    <dbReference type="NCBI Taxonomy" id="2606449"/>
    <lineage>
        <taxon>Bacteria</taxon>
        <taxon>Pseudomonadati</taxon>
        <taxon>Pseudomonadota</taxon>
        <taxon>Gammaproteobacteria</taxon>
        <taxon>Cellvibrionales</taxon>
        <taxon>Halieaceae</taxon>
        <taxon>Pseudohalioglobus</taxon>
    </lineage>
</organism>
<dbReference type="PROSITE" id="PS50234">
    <property type="entry name" value="VWFA"/>
    <property type="match status" value="1"/>
</dbReference>
<comment type="similarity">
    <text evidence="2">Belongs to the PilY1 family.</text>
</comment>
<dbReference type="PROSITE" id="PS51257">
    <property type="entry name" value="PROKAR_LIPOPROTEIN"/>
    <property type="match status" value="1"/>
</dbReference>
<reference evidence="9 10" key="1">
    <citation type="submission" date="2019-09" db="EMBL/GenBank/DDBJ databases">
        <authorList>
            <person name="Chen X.-Y."/>
        </authorList>
    </citation>
    <scope>NUCLEOTIDE SEQUENCE [LARGE SCALE GENOMIC DNA]</scope>
    <source>
        <strain evidence="9 10">NY5</strain>
    </source>
</reference>
<keyword evidence="4" id="KW-0479">Metal-binding</keyword>
<accession>A0A5B0WMZ0</accession>
<feature type="chain" id="PRO_5022662715" description="VWFA domain-containing protein" evidence="7">
    <location>
        <begin position="23"/>
        <end position="1053"/>
    </location>
</feature>
<dbReference type="SUPFAM" id="SSF50998">
    <property type="entry name" value="Quinoprotein alcohol dehydrogenase-like"/>
    <property type="match status" value="1"/>
</dbReference>
<evidence type="ECO:0000256" key="4">
    <source>
        <dbReference type="ARBA" id="ARBA00022723"/>
    </source>
</evidence>
<comment type="caution">
    <text evidence="9">The sequence shown here is derived from an EMBL/GenBank/DDBJ whole genome shotgun (WGS) entry which is preliminary data.</text>
</comment>
<evidence type="ECO:0000256" key="6">
    <source>
        <dbReference type="ARBA" id="ARBA00023263"/>
    </source>
</evidence>